<keyword evidence="2" id="KW-1185">Reference proteome</keyword>
<sequence length="601" mass="70128">MNATQSNDIAVDNLIRTLRTNPTTLTKEAISVTIHNSVYYIPRIRQIRQLRLLVHSFFETELWNRDIDILELQTAAQSIFQWKLEISEPVIPLYDFYNVWEECIANVKKWTLVKLSILSGILVTRDLFSTLQRSIFIDGTGNVIKLYIKWRQIFFIPIFTQFINNIENKPMAYVDLLVMLYSPLSVFSDNKLHNIPWNLISEASVRLIIEYTINHKENDATFLARNLNQVARTFSISVEQNDISAIAQTVNQLSKTCYDLSSRESNAHEGKIQKDYAGKYYFNVFVSVVMVLKGCLERSRQISNKVNNPLNTRLYHQNLMCLFYLNFIALDVGTIDFEMYEYVYEVSCSGIELFVNQSRDSQSLAYYTHILNTMKGNIWFQGPQTKVDTSKLLFLLGFIERTIGKMNKITPTFFTEIIEPLQLQCMKSSSPAITESIHSMNLALFDNVVSGKSLLVWLTEYYMKYINLSITQYLDGKITDLQLILIYQRLGSKLPTLQTFDKDLSRKVLHFTYFKIVNCSPNELEEQANLTKCMMFLLPFITEKYKVDWLNNIKELITTLKFNKNQYNELVFTLWDVISSIKSDTCLRWWYIHRVHIQGSL</sequence>
<organism evidence="1 2">
    <name type="scientific">Naumovozyma castellii</name>
    <name type="common">Yeast</name>
    <name type="synonym">Saccharomyces castellii</name>
    <dbReference type="NCBI Taxonomy" id="27288"/>
    <lineage>
        <taxon>Eukaryota</taxon>
        <taxon>Fungi</taxon>
        <taxon>Dikarya</taxon>
        <taxon>Ascomycota</taxon>
        <taxon>Saccharomycotina</taxon>
        <taxon>Saccharomycetes</taxon>
        <taxon>Saccharomycetales</taxon>
        <taxon>Saccharomycetaceae</taxon>
        <taxon>Naumovozyma</taxon>
    </lineage>
</organism>
<dbReference type="OrthoDB" id="2357318at2759"/>
<reference evidence="1 2" key="1">
    <citation type="journal article" date="2011" name="Proc. Natl. Acad. Sci. U.S.A.">
        <title>Evolutionary erosion of yeast sex chromosomes by mating-type switching accidents.</title>
        <authorList>
            <person name="Gordon J.L."/>
            <person name="Armisen D."/>
            <person name="Proux-Wera E."/>
            <person name="Oheigeartaigh S.S."/>
            <person name="Byrne K.P."/>
            <person name="Wolfe K.H."/>
        </authorList>
    </citation>
    <scope>NUCLEOTIDE SEQUENCE [LARGE SCALE GENOMIC DNA]</scope>
    <source>
        <strain evidence="2">ATCC 76901 / BCRC 22586 / CBS 4309 / NBRC 1992 / NRRL Y-12630</strain>
    </source>
</reference>
<evidence type="ECO:0000313" key="1">
    <source>
        <dbReference type="EMBL" id="CCC68610.1"/>
    </source>
</evidence>
<proteinExistence type="predicted"/>
<dbReference type="Proteomes" id="UP000001640">
    <property type="component" value="Chromosome 2"/>
</dbReference>
<evidence type="ECO:0000313" key="2">
    <source>
        <dbReference type="Proteomes" id="UP000001640"/>
    </source>
</evidence>
<dbReference type="eggNOG" id="ENOG502R1X7">
    <property type="taxonomic scope" value="Eukaryota"/>
</dbReference>
<dbReference type="PANTHER" id="PTHR39214">
    <property type="entry name" value="MICROBODY (PEROXISOME) BIOGENESIS PROTEIN PEROXIN 8 (EUROFUNG)"/>
    <property type="match status" value="1"/>
</dbReference>
<accession>G0V9J4</accession>
<dbReference type="FunCoup" id="G0V9J4">
    <property type="interactions" value="72"/>
</dbReference>
<dbReference type="STRING" id="1064592.G0V9J4"/>
<dbReference type="HOGENOM" id="CLU_031057_0_0_1"/>
<name>G0V9J4_NAUCA</name>
<protein>
    <recommendedName>
        <fullName evidence="3">Peroxisomal biogenesis factor 8</fullName>
    </recommendedName>
</protein>
<dbReference type="EMBL" id="HE576753">
    <property type="protein sequence ID" value="CCC68610.1"/>
    <property type="molecule type" value="Genomic_DNA"/>
</dbReference>
<reference key="2">
    <citation type="submission" date="2011-08" db="EMBL/GenBank/DDBJ databases">
        <title>Genome sequence of Naumovozyma castellii.</title>
        <authorList>
            <person name="Gordon J.L."/>
            <person name="Armisen D."/>
            <person name="Proux-Wera E."/>
            <person name="OhEigeartaigh S.S."/>
            <person name="Byrne K.P."/>
            <person name="Wolfe K.H."/>
        </authorList>
    </citation>
    <scope>NUCLEOTIDE SEQUENCE</scope>
    <source>
        <strain>Type strain:CBS 4309</strain>
    </source>
</reference>
<dbReference type="GeneID" id="96902168"/>
<dbReference type="PANTHER" id="PTHR39214:SF1">
    <property type="entry name" value="MICROBODY (PEROXISOME) BIOGENESIS PROTEIN PEROXIN 8 (EUROFUNG)"/>
    <property type="match status" value="1"/>
</dbReference>
<gene>
    <name evidence="1" type="primary">NCAS0B05260</name>
    <name evidence="1" type="ordered locus">NCAS_0B05260</name>
</gene>
<dbReference type="AlphaFoldDB" id="G0V9J4"/>
<dbReference type="InParanoid" id="G0V9J4"/>
<dbReference type="OMA" id="GWLNICL"/>
<dbReference type="InterPro" id="IPR055334">
    <property type="entry name" value="PEX8-like"/>
</dbReference>
<dbReference type="RefSeq" id="XP_003674982.1">
    <property type="nucleotide sequence ID" value="XM_003674934.1"/>
</dbReference>
<dbReference type="KEGG" id="ncs:NCAS_0B05260"/>
<evidence type="ECO:0008006" key="3">
    <source>
        <dbReference type="Google" id="ProtNLM"/>
    </source>
</evidence>